<gene>
    <name evidence="1" type="ORF">ACG00X_13430</name>
</gene>
<protein>
    <submittedName>
        <fullName evidence="1">Uncharacterized protein</fullName>
    </submittedName>
</protein>
<accession>A0ABW7G7E0</accession>
<proteinExistence type="predicted"/>
<evidence type="ECO:0000313" key="1">
    <source>
        <dbReference type="EMBL" id="MFG6457838.1"/>
    </source>
</evidence>
<comment type="caution">
    <text evidence="1">The sequence shown here is derived from an EMBL/GenBank/DDBJ whole genome shotgun (WGS) entry which is preliminary data.</text>
</comment>
<sequence>MPVQISDFDLVQAPAPAPSAGAAPAASAPAPVGPTLPQLALLRRLAVAQRELQLRTFSH</sequence>
<dbReference type="Proteomes" id="UP001606305">
    <property type="component" value="Unassembled WGS sequence"/>
</dbReference>
<organism evidence="1 2">
    <name type="scientific">Pelomonas nitida</name>
    <dbReference type="NCBI Taxonomy" id="3299027"/>
    <lineage>
        <taxon>Bacteria</taxon>
        <taxon>Pseudomonadati</taxon>
        <taxon>Pseudomonadota</taxon>
        <taxon>Betaproteobacteria</taxon>
        <taxon>Burkholderiales</taxon>
        <taxon>Sphaerotilaceae</taxon>
        <taxon>Roseateles</taxon>
    </lineage>
</organism>
<name>A0ABW7G7E0_9BURK</name>
<dbReference type="RefSeq" id="WP_394488693.1">
    <property type="nucleotide sequence ID" value="NZ_JBIGIA010000009.1"/>
</dbReference>
<dbReference type="EMBL" id="JBIGIA010000009">
    <property type="protein sequence ID" value="MFG6457838.1"/>
    <property type="molecule type" value="Genomic_DNA"/>
</dbReference>
<reference evidence="1 2" key="1">
    <citation type="submission" date="2024-09" db="EMBL/GenBank/DDBJ databases">
        <title>Novel species of the genus Pelomonas and Roseateles isolated from streams.</title>
        <authorList>
            <person name="Lu H."/>
        </authorList>
    </citation>
    <scope>NUCLEOTIDE SEQUENCE [LARGE SCALE GENOMIC DNA]</scope>
    <source>
        <strain evidence="1 2">BYS96W</strain>
    </source>
</reference>
<keyword evidence="2" id="KW-1185">Reference proteome</keyword>
<evidence type="ECO:0000313" key="2">
    <source>
        <dbReference type="Proteomes" id="UP001606305"/>
    </source>
</evidence>